<keyword evidence="3" id="KW-1185">Reference proteome</keyword>
<accession>A0AAV8XZK3</accession>
<evidence type="ECO:0000313" key="2">
    <source>
        <dbReference type="EMBL" id="KAJ8944576.1"/>
    </source>
</evidence>
<proteinExistence type="predicted"/>
<feature type="compositionally biased region" description="Acidic residues" evidence="1">
    <location>
        <begin position="537"/>
        <end position="552"/>
    </location>
</feature>
<evidence type="ECO:0008006" key="4">
    <source>
        <dbReference type="Google" id="ProtNLM"/>
    </source>
</evidence>
<evidence type="ECO:0000313" key="3">
    <source>
        <dbReference type="Proteomes" id="UP001162156"/>
    </source>
</evidence>
<protein>
    <recommendedName>
        <fullName evidence="4">Protein TIC 214</fullName>
    </recommendedName>
</protein>
<comment type="caution">
    <text evidence="2">The sequence shown here is derived from an EMBL/GenBank/DDBJ whole genome shotgun (WGS) entry which is preliminary data.</text>
</comment>
<feature type="region of interest" description="Disordered" evidence="1">
    <location>
        <begin position="535"/>
        <end position="566"/>
    </location>
</feature>
<dbReference type="EMBL" id="JANEYF010002582">
    <property type="protein sequence ID" value="KAJ8944576.1"/>
    <property type="molecule type" value="Genomic_DNA"/>
</dbReference>
<dbReference type="PANTHER" id="PTHR33480">
    <property type="entry name" value="SET DOMAIN-CONTAINING PROTEIN-RELATED"/>
    <property type="match status" value="1"/>
</dbReference>
<dbReference type="Proteomes" id="UP001162156">
    <property type="component" value="Unassembled WGS sequence"/>
</dbReference>
<sequence length="566" mass="66069">MTIRKCAFTLKGDFLEDDILRHKVPELDNFLSVMKAKWSTEIASHAHRNLSEKKWNAPKRIPLARDIQKLHQYLTSQSHHFCQQLLKQTDANAFQELTEITLVMTIILNRRRVGEVQYMLLSEYEKAKSGNADSDVYNTLIETEKELSKSLIRLVIKGKRGRGVPVLLTENLQSNLALLKEHRNSSGVGLDNNYLFPSLRHSSGFYQAHRLLRKTTSHLSKNEKQQKRSKCCNKIPTTKVPWSEMEITTTLNHFKNFIAMKILPSKKEIDKFLNEKGHLLSSARKWTTVKDCIYNEIKRKKKSEGKHYCSVFVEKMECEHVIGDTDRGTRKRRKNMTSKERKKQIRYSDHDSNLDNFTYPCKHESCNNISLEELRACRAKFYKDPNKIKQDTKISHLLEVYTPKRQRSRKLHNEKHHRVEWKTVYDFKEALNSLKKVVGISEAKRILIKRTKNGGVVMKTEQYYRNDDESKKYETLLKKGKQIGSIKLSEVPLTRGIKKKKIKSLTKLLIELATENWRSDAELAWLAPILPENIENLPDEEDENNEDDVEQEELCKCEEDDSGLKL</sequence>
<name>A0AAV8XZK3_9CUCU</name>
<organism evidence="2 3">
    <name type="scientific">Rhamnusium bicolor</name>
    <dbReference type="NCBI Taxonomy" id="1586634"/>
    <lineage>
        <taxon>Eukaryota</taxon>
        <taxon>Metazoa</taxon>
        <taxon>Ecdysozoa</taxon>
        <taxon>Arthropoda</taxon>
        <taxon>Hexapoda</taxon>
        <taxon>Insecta</taxon>
        <taxon>Pterygota</taxon>
        <taxon>Neoptera</taxon>
        <taxon>Endopterygota</taxon>
        <taxon>Coleoptera</taxon>
        <taxon>Polyphaga</taxon>
        <taxon>Cucujiformia</taxon>
        <taxon>Chrysomeloidea</taxon>
        <taxon>Cerambycidae</taxon>
        <taxon>Lepturinae</taxon>
        <taxon>Rhagiini</taxon>
        <taxon>Rhamnusium</taxon>
    </lineage>
</organism>
<feature type="region of interest" description="Disordered" evidence="1">
    <location>
        <begin position="325"/>
        <end position="345"/>
    </location>
</feature>
<dbReference type="PANTHER" id="PTHR33480:SF1">
    <property type="entry name" value="TYR RECOMBINASE DOMAIN-CONTAINING PROTEIN"/>
    <property type="match status" value="1"/>
</dbReference>
<evidence type="ECO:0000256" key="1">
    <source>
        <dbReference type="SAM" id="MobiDB-lite"/>
    </source>
</evidence>
<gene>
    <name evidence="2" type="ORF">NQ314_009447</name>
</gene>
<reference evidence="2" key="1">
    <citation type="journal article" date="2023" name="Insect Mol. Biol.">
        <title>Genome sequencing provides insights into the evolution of gene families encoding plant cell wall-degrading enzymes in longhorned beetles.</title>
        <authorList>
            <person name="Shin N.R."/>
            <person name="Okamura Y."/>
            <person name="Kirsch R."/>
            <person name="Pauchet Y."/>
        </authorList>
    </citation>
    <scope>NUCLEOTIDE SEQUENCE</scope>
    <source>
        <strain evidence="2">RBIC_L_NR</strain>
    </source>
</reference>
<feature type="compositionally biased region" description="Basic and acidic residues" evidence="1">
    <location>
        <begin position="553"/>
        <end position="566"/>
    </location>
</feature>
<dbReference type="AlphaFoldDB" id="A0AAV8XZK3"/>
<feature type="compositionally biased region" description="Basic residues" evidence="1">
    <location>
        <begin position="329"/>
        <end position="345"/>
    </location>
</feature>